<comment type="caution">
    <text evidence="1">The sequence shown here is derived from an EMBL/GenBank/DDBJ whole genome shotgun (WGS) entry which is preliminary data.</text>
</comment>
<gene>
    <name evidence="1" type="ORF">QO006_003023</name>
</gene>
<dbReference type="Proteomes" id="UP001232163">
    <property type="component" value="Unassembled WGS sequence"/>
</dbReference>
<dbReference type="EMBL" id="JAURUR010000012">
    <property type="protein sequence ID" value="MDP9765572.1"/>
    <property type="molecule type" value="Genomic_DNA"/>
</dbReference>
<accession>A0ABT9MG54</accession>
<protein>
    <submittedName>
        <fullName evidence="1">Uncharacterized protein</fullName>
    </submittedName>
</protein>
<evidence type="ECO:0000313" key="2">
    <source>
        <dbReference type="Proteomes" id="UP001232163"/>
    </source>
</evidence>
<sequence>MLVHITLNLTPAESELQAEAVQEALTRAGARQIDTRYLRRYALVSAEVDEAQIDGIRALEMVLDVEPDGPVGAL</sequence>
<keyword evidence="2" id="KW-1185">Reference proteome</keyword>
<name>A0ABT9MG54_9DEIO</name>
<reference evidence="1 2" key="1">
    <citation type="submission" date="2023-07" db="EMBL/GenBank/DDBJ databases">
        <title>Genomic Encyclopedia of Type Strains, Phase IV (KMG-IV): sequencing the most valuable type-strain genomes for metagenomic binning, comparative biology and taxonomic classification.</title>
        <authorList>
            <person name="Goeker M."/>
        </authorList>
    </citation>
    <scope>NUCLEOTIDE SEQUENCE [LARGE SCALE GENOMIC DNA]</scope>
    <source>
        <strain evidence="1 2">NIO-1023</strain>
    </source>
</reference>
<proteinExistence type="predicted"/>
<dbReference type="RefSeq" id="WP_307467785.1">
    <property type="nucleotide sequence ID" value="NZ_JAURUR010000012.1"/>
</dbReference>
<evidence type="ECO:0000313" key="1">
    <source>
        <dbReference type="EMBL" id="MDP9765572.1"/>
    </source>
</evidence>
<organism evidence="1 2">
    <name type="scientific">Deinococcus enclensis</name>
    <dbReference type="NCBI Taxonomy" id="1049582"/>
    <lineage>
        <taxon>Bacteria</taxon>
        <taxon>Thermotogati</taxon>
        <taxon>Deinococcota</taxon>
        <taxon>Deinococci</taxon>
        <taxon>Deinococcales</taxon>
        <taxon>Deinococcaceae</taxon>
        <taxon>Deinococcus</taxon>
    </lineage>
</organism>